<proteinExistence type="predicted"/>
<keyword evidence="2" id="KW-0238">DNA-binding</keyword>
<dbReference type="InterPro" id="IPR036390">
    <property type="entry name" value="WH_DNA-bd_sf"/>
</dbReference>
<dbReference type="RefSeq" id="WP_053328665.1">
    <property type="nucleotide sequence ID" value="NZ_CP009928.1"/>
</dbReference>
<dbReference type="GO" id="GO:0003700">
    <property type="term" value="F:DNA-binding transcription factor activity"/>
    <property type="evidence" value="ECO:0007669"/>
    <property type="project" value="InterPro"/>
</dbReference>
<gene>
    <name evidence="5" type="ORF">OK18_16145</name>
</gene>
<dbReference type="SUPFAM" id="SSF46785">
    <property type="entry name" value="Winged helix' DNA-binding domain"/>
    <property type="match status" value="1"/>
</dbReference>
<evidence type="ECO:0000259" key="4">
    <source>
        <dbReference type="PROSITE" id="PS50995"/>
    </source>
</evidence>
<dbReference type="PANTHER" id="PTHR42756:SF1">
    <property type="entry name" value="TRANSCRIPTIONAL REPRESSOR OF EMRAB OPERON"/>
    <property type="match status" value="1"/>
</dbReference>
<accession>A0A0G3MA43</accession>
<sequence>MKSIEKDFFNTFTDFQCLILAHMNRGDINGVTAGHYNIIEFILRKKIATGREVATAFNISQAAVSKQLKFLINHDFIIQKQDAADRRKFNLSVTEKGRFIIENSETFRKNITRQTASILTAKELENFNHLLGKVLNHIKL</sequence>
<dbReference type="PRINTS" id="PR00598">
    <property type="entry name" value="HTHMARR"/>
</dbReference>
<dbReference type="OrthoDB" id="1256198at2"/>
<dbReference type="PROSITE" id="PS01117">
    <property type="entry name" value="HTH_MARR_1"/>
    <property type="match status" value="1"/>
</dbReference>
<dbReference type="SMART" id="SM00347">
    <property type="entry name" value="HTH_MARR"/>
    <property type="match status" value="1"/>
</dbReference>
<evidence type="ECO:0000313" key="5">
    <source>
        <dbReference type="EMBL" id="AKK73932.1"/>
    </source>
</evidence>
<dbReference type="GO" id="GO:0003677">
    <property type="term" value="F:DNA binding"/>
    <property type="evidence" value="ECO:0007669"/>
    <property type="project" value="UniProtKB-KW"/>
</dbReference>
<dbReference type="PATRIC" id="fig|1324352.5.peg.3371"/>
<dbReference type="PANTHER" id="PTHR42756">
    <property type="entry name" value="TRANSCRIPTIONAL REGULATOR, MARR"/>
    <property type="match status" value="1"/>
</dbReference>
<protein>
    <submittedName>
        <fullName evidence="5">MarR family transcriptional regulator</fullName>
    </submittedName>
</protein>
<dbReference type="Proteomes" id="UP000035213">
    <property type="component" value="Chromosome"/>
</dbReference>
<evidence type="ECO:0000256" key="2">
    <source>
        <dbReference type="ARBA" id="ARBA00023125"/>
    </source>
</evidence>
<dbReference type="PROSITE" id="PS50995">
    <property type="entry name" value="HTH_MARR_2"/>
    <property type="match status" value="1"/>
</dbReference>
<dbReference type="InterPro" id="IPR000835">
    <property type="entry name" value="HTH_MarR-typ"/>
</dbReference>
<dbReference type="KEGG" id="cgn:OK18_16145"/>
<keyword evidence="1" id="KW-0805">Transcription regulation</keyword>
<feature type="domain" description="HTH marR-type" evidence="4">
    <location>
        <begin position="1"/>
        <end position="136"/>
    </location>
</feature>
<dbReference type="STRING" id="1324352.OK18_16145"/>
<dbReference type="Pfam" id="PF13463">
    <property type="entry name" value="HTH_27"/>
    <property type="match status" value="1"/>
</dbReference>
<evidence type="ECO:0000313" key="6">
    <source>
        <dbReference type="Proteomes" id="UP000035213"/>
    </source>
</evidence>
<dbReference type="InterPro" id="IPR036388">
    <property type="entry name" value="WH-like_DNA-bd_sf"/>
</dbReference>
<evidence type="ECO:0000256" key="1">
    <source>
        <dbReference type="ARBA" id="ARBA00023015"/>
    </source>
</evidence>
<name>A0A0G3MA43_CHRGL</name>
<reference evidence="5 6" key="1">
    <citation type="submission" date="2014-11" db="EMBL/GenBank/DDBJ databases">
        <authorList>
            <person name="Park G.-S."/>
            <person name="Hong S.-J."/>
            <person name="Jung B.K."/>
            <person name="Khan A.R."/>
            <person name="Kwak Y."/>
            <person name="Shin J.-H."/>
        </authorList>
    </citation>
    <scope>NUCLEOTIDE SEQUENCE [LARGE SCALE GENOMIC DNA]</scope>
    <source>
        <strain evidence="5 6">DSM 27622</strain>
    </source>
</reference>
<keyword evidence="3" id="KW-0804">Transcription</keyword>
<dbReference type="InterPro" id="IPR023187">
    <property type="entry name" value="Tscrpt_reg_MarR-type_CS"/>
</dbReference>
<dbReference type="Gene3D" id="1.10.10.10">
    <property type="entry name" value="Winged helix-like DNA-binding domain superfamily/Winged helix DNA-binding domain"/>
    <property type="match status" value="1"/>
</dbReference>
<organism evidence="5 6">
    <name type="scientific">Chryseobacterium gallinarum</name>
    <dbReference type="NCBI Taxonomy" id="1324352"/>
    <lineage>
        <taxon>Bacteria</taxon>
        <taxon>Pseudomonadati</taxon>
        <taxon>Bacteroidota</taxon>
        <taxon>Flavobacteriia</taxon>
        <taxon>Flavobacteriales</taxon>
        <taxon>Weeksellaceae</taxon>
        <taxon>Chryseobacterium group</taxon>
        <taxon>Chryseobacterium</taxon>
    </lineage>
</organism>
<dbReference type="AlphaFoldDB" id="A0A0G3MA43"/>
<dbReference type="EMBL" id="CP009928">
    <property type="protein sequence ID" value="AKK73932.1"/>
    <property type="molecule type" value="Genomic_DNA"/>
</dbReference>
<evidence type="ECO:0000256" key="3">
    <source>
        <dbReference type="ARBA" id="ARBA00023163"/>
    </source>
</evidence>